<dbReference type="RefSeq" id="WP_188696304.1">
    <property type="nucleotide sequence ID" value="NZ_BMIR01000017.1"/>
</dbReference>
<evidence type="ECO:0008006" key="3">
    <source>
        <dbReference type="Google" id="ProtNLM"/>
    </source>
</evidence>
<accession>A0A8J2YK40</accession>
<dbReference type="Proteomes" id="UP000628775">
    <property type="component" value="Unassembled WGS sequence"/>
</dbReference>
<reference evidence="1" key="1">
    <citation type="journal article" date="2014" name="Int. J. Syst. Evol. Microbiol.">
        <title>Complete genome sequence of Corynebacterium casei LMG S-19264T (=DSM 44701T), isolated from a smear-ripened cheese.</title>
        <authorList>
            <consortium name="US DOE Joint Genome Institute (JGI-PGF)"/>
            <person name="Walter F."/>
            <person name="Albersmeier A."/>
            <person name="Kalinowski J."/>
            <person name="Ruckert C."/>
        </authorList>
    </citation>
    <scope>NUCLEOTIDE SEQUENCE</scope>
    <source>
        <strain evidence="1">CGMCC 1.15371</strain>
    </source>
</reference>
<dbReference type="AlphaFoldDB" id="A0A8J2YK40"/>
<dbReference type="EMBL" id="BMIR01000017">
    <property type="protein sequence ID" value="GGE50172.1"/>
    <property type="molecule type" value="Genomic_DNA"/>
</dbReference>
<evidence type="ECO:0000313" key="1">
    <source>
        <dbReference type="EMBL" id="GGE50172.1"/>
    </source>
</evidence>
<evidence type="ECO:0000313" key="2">
    <source>
        <dbReference type="Proteomes" id="UP000628775"/>
    </source>
</evidence>
<organism evidence="1 2">
    <name type="scientific">Pullulanibacillus camelliae</name>
    <dbReference type="NCBI Taxonomy" id="1707096"/>
    <lineage>
        <taxon>Bacteria</taxon>
        <taxon>Bacillati</taxon>
        <taxon>Bacillota</taxon>
        <taxon>Bacilli</taxon>
        <taxon>Bacillales</taxon>
        <taxon>Sporolactobacillaceae</taxon>
        <taxon>Pullulanibacillus</taxon>
    </lineage>
</organism>
<gene>
    <name evidence="1" type="primary">yoxB</name>
    <name evidence="1" type="ORF">GCM10011391_31160</name>
</gene>
<protein>
    <recommendedName>
        <fullName evidence="3">Uracil-DNA glycosylase-like domain-containing protein</fullName>
    </recommendedName>
</protein>
<comment type="caution">
    <text evidence="1">The sequence shown here is derived from an EMBL/GenBank/DDBJ whole genome shotgun (WGS) entry which is preliminary data.</text>
</comment>
<keyword evidence="2" id="KW-1185">Reference proteome</keyword>
<name>A0A8J2YK40_9BACL</name>
<sequence length="254" mass="29234">MQTTNTYFDHFLPYIKMLPSPELLQKKELLHPRFLLEKSEILDMYYAPHNEYINKHAQIVIVGITPGWTQMKLAFQEAKARLDRGDSIDQVLKGAKMAARFAGTMRKHLIEMLDECEVNKVFGLHSCRMLFDPSYDGLHTTSVIKYPVFKHGKNYTGYAPSIDRSPLLEKFAYHVFPEEIKAIEHDVLVIPLGQCVNDVIKHLIRSRRMAAVHCLFGFPHPSGSNGHRKQQWRARKSELISLVKDYDKKVRGGG</sequence>
<proteinExistence type="predicted"/>
<reference evidence="1" key="2">
    <citation type="submission" date="2020-09" db="EMBL/GenBank/DDBJ databases">
        <authorList>
            <person name="Sun Q."/>
            <person name="Zhou Y."/>
        </authorList>
    </citation>
    <scope>NUCLEOTIDE SEQUENCE</scope>
    <source>
        <strain evidence="1">CGMCC 1.15371</strain>
    </source>
</reference>